<comment type="caution">
    <text evidence="2">The sequence shown here is derived from an EMBL/GenBank/DDBJ whole genome shotgun (WGS) entry which is preliminary data.</text>
</comment>
<evidence type="ECO:0000256" key="1">
    <source>
        <dbReference type="SAM" id="Phobius"/>
    </source>
</evidence>
<keyword evidence="1" id="KW-0472">Membrane</keyword>
<evidence type="ECO:0000313" key="2">
    <source>
        <dbReference type="EMBL" id="GAT91229.1"/>
    </source>
</evidence>
<name>A0A1L8CJ40_9LACO</name>
<protein>
    <submittedName>
        <fullName evidence="2">Uncharacterized protein</fullName>
    </submittedName>
</protein>
<evidence type="ECO:0000313" key="3">
    <source>
        <dbReference type="Proteomes" id="UP000186588"/>
    </source>
</evidence>
<dbReference type="RefSeq" id="WP_178391617.1">
    <property type="nucleotide sequence ID" value="NZ_BDDX01000016.1"/>
</dbReference>
<proteinExistence type="predicted"/>
<accession>A0A1L8CJ40</accession>
<gene>
    <name evidence="2" type="ORF">FF306_01350</name>
</gene>
<sequence length="52" mass="6089">MIYYGASYVIQGLIALIAKAIYLWFITTALVLIIVITMLFVRNYWRVLKGEY</sequence>
<keyword evidence="1" id="KW-0812">Transmembrane</keyword>
<dbReference type="EMBL" id="BDDX01000016">
    <property type="protein sequence ID" value="GAT91229.1"/>
    <property type="molecule type" value="Genomic_DNA"/>
</dbReference>
<feature type="transmembrane region" description="Helical" evidence="1">
    <location>
        <begin position="20"/>
        <end position="41"/>
    </location>
</feature>
<dbReference type="AlphaFoldDB" id="A0A1L8CJ40"/>
<dbReference type="Proteomes" id="UP000186588">
    <property type="component" value="Unassembled WGS sequence"/>
</dbReference>
<keyword evidence="1" id="KW-1133">Transmembrane helix</keyword>
<reference evidence="2 3" key="1">
    <citation type="journal article" date="2016" name="Syst. Appl. Microbiol.">
        <title>Genomic characterization of a fructophilic bee symbiont Lactobacillus kunkeei reveals its niche-specific adaptation.</title>
        <authorList>
            <person name="Maeno S."/>
            <person name="Tanizawa Y."/>
            <person name="Kanesaki Y."/>
            <person name="Kubota E."/>
            <person name="Kumar H."/>
            <person name="Dicks L."/>
            <person name="Salminen S."/>
            <person name="Nakagawa J."/>
            <person name="Arita M."/>
            <person name="Endo A."/>
        </authorList>
    </citation>
    <scope>NUCLEOTIDE SEQUENCE [LARGE SCALE GENOMIC DNA]</scope>
    <source>
        <strain evidence="2 3">FF30-6</strain>
    </source>
</reference>
<organism evidence="2 3">
    <name type="scientific">Apilactobacillus kunkeei</name>
    <dbReference type="NCBI Taxonomy" id="148814"/>
    <lineage>
        <taxon>Bacteria</taxon>
        <taxon>Bacillati</taxon>
        <taxon>Bacillota</taxon>
        <taxon>Bacilli</taxon>
        <taxon>Lactobacillales</taxon>
        <taxon>Lactobacillaceae</taxon>
        <taxon>Apilactobacillus</taxon>
    </lineage>
</organism>